<reference evidence="4" key="1">
    <citation type="submission" date="2020-09" db="EMBL/GenBank/DDBJ databases">
        <title>Leviviricetes taxonomy.</title>
        <authorList>
            <person name="Stockdale S.R."/>
            <person name="Callanan J."/>
            <person name="Adriaenssens E.M."/>
            <person name="Kuhn J.H."/>
            <person name="Rumnieks J."/>
            <person name="Shkoporov A."/>
            <person name="Draper L.A."/>
            <person name="Ross P."/>
            <person name="Hill C."/>
        </authorList>
    </citation>
    <scope>NUCLEOTIDE SEQUENCE</scope>
</reference>
<name>A0A8S5L5W4_9VIRU</name>
<dbReference type="GeneID" id="80398719"/>
<dbReference type="KEGG" id="vg:80398719"/>
<protein>
    <submittedName>
        <fullName evidence="4">Coat protein</fullName>
    </submittedName>
</protein>
<evidence type="ECO:0000313" key="4">
    <source>
        <dbReference type="EMBL" id="DAD52738.1"/>
    </source>
</evidence>
<dbReference type="InterPro" id="IPR015954">
    <property type="entry name" value="Phage_RNA-type_capsid"/>
</dbReference>
<proteinExistence type="predicted"/>
<dbReference type="Proteomes" id="UP000683119">
    <property type="component" value="Segment"/>
</dbReference>
<gene>
    <name evidence="4" type="primary">SRR7976323_3_2</name>
</gene>
<dbReference type="RefSeq" id="YP_010769643.1">
    <property type="nucleotide sequence ID" value="NC_074035.1"/>
</dbReference>
<keyword evidence="3" id="KW-0946">Virion</keyword>
<evidence type="ECO:0000256" key="2">
    <source>
        <dbReference type="ARBA" id="ARBA00022561"/>
    </source>
</evidence>
<evidence type="ECO:0000313" key="5">
    <source>
        <dbReference type="Proteomes" id="UP000683119"/>
    </source>
</evidence>
<dbReference type="EMBL" id="BK014191">
    <property type="protein sequence ID" value="DAD52738.1"/>
    <property type="molecule type" value="Genomic_RNA"/>
</dbReference>
<evidence type="ECO:0000256" key="3">
    <source>
        <dbReference type="ARBA" id="ARBA00022844"/>
    </source>
</evidence>
<dbReference type="Gene3D" id="3.30.380.10">
    <property type="entry name" value="MS2 Viral Coat Protein"/>
    <property type="match status" value="1"/>
</dbReference>
<dbReference type="GO" id="GO:0019028">
    <property type="term" value="C:viral capsid"/>
    <property type="evidence" value="ECO:0007669"/>
    <property type="project" value="UniProtKB-KW"/>
</dbReference>
<accession>A0A8S5L5W4</accession>
<sequence>MPQASAIVINDGAATPVAHTFSPIGKDDKGVLWFEQTTPAPATPMAAKRISYTQSRVLAPDKQLTGSSRIVYVLWVPTLETLGNNSAGILPPPTLAYVEKVRVEYNLAERSTWQERKDTRVLSLNLLGHAMAVFNVDALQPSYA</sequence>
<keyword evidence="5" id="KW-1185">Reference proteome</keyword>
<comment type="subcellular location">
    <subcellularLocation>
        <location evidence="1">Virion</location>
    </subcellularLocation>
</comment>
<organism evidence="4 5">
    <name type="scientific">ssRNA phage SRR7976323_3</name>
    <dbReference type="NCBI Taxonomy" id="2786690"/>
    <lineage>
        <taxon>Viruses</taxon>
        <taxon>Riboviria</taxon>
        <taxon>Orthornavirae</taxon>
        <taxon>Lenarviricota</taxon>
        <taxon>Leviviricetes</taxon>
        <taxon>Norzivirales</taxon>
        <taxon>Fiersviridae</taxon>
        <taxon>Oceshuvirus</taxon>
        <taxon>Oceshuvirus lutenecus</taxon>
    </lineage>
</organism>
<evidence type="ECO:0000256" key="1">
    <source>
        <dbReference type="ARBA" id="ARBA00004328"/>
    </source>
</evidence>
<keyword evidence="2 4" id="KW-0167">Capsid protein</keyword>